<feature type="transmembrane region" description="Helical" evidence="1">
    <location>
        <begin position="38"/>
        <end position="61"/>
    </location>
</feature>
<feature type="transmembrane region" description="Helical" evidence="1">
    <location>
        <begin position="173"/>
        <end position="192"/>
    </location>
</feature>
<name>A0AAW7X2R3_9GAMM</name>
<feature type="transmembrane region" description="Helical" evidence="1">
    <location>
        <begin position="73"/>
        <end position="93"/>
    </location>
</feature>
<comment type="caution">
    <text evidence="3">The sequence shown here is derived from an EMBL/GenBank/DDBJ whole genome shotgun (WGS) entry which is preliminary data.</text>
</comment>
<dbReference type="EMBL" id="JAUOPB010000003">
    <property type="protein sequence ID" value="MDO6421814.1"/>
    <property type="molecule type" value="Genomic_DNA"/>
</dbReference>
<gene>
    <name evidence="3" type="ORF">Q4521_04965</name>
</gene>
<evidence type="ECO:0000256" key="1">
    <source>
        <dbReference type="SAM" id="Phobius"/>
    </source>
</evidence>
<evidence type="ECO:0000313" key="3">
    <source>
        <dbReference type="EMBL" id="MDO6421814.1"/>
    </source>
</evidence>
<sequence length="318" mass="35103">MLYAIPSIIAITIKLLILWKRPFSRPTETQSFLFSDRLLLSLFITLLLLNICEVALFFSIANTPNALALVTGYHVFYIYTLFIILAIALKLVLEVKALPFLLIVASVLATAMIWPQMSIIGTKSIGYSVSRIPGPYYSLVVVGSLSALLLSTGLFAWGALFNAEPAKKIKCKILLACLAPFTVTTFSIAILMQYGIDINATVVTSFTINILLLGLLYSESKYYIPQIMAAVPGTRYFHSTETLASALFDPNIPLDEAKEIMVLEKTLRALQLTKGNQTEAAKMLGISRPTICRRIKALECYKGLPKPTPQHNEFNQAG</sequence>
<organism evidence="3 4">
    <name type="scientific">Saccharophagus degradans</name>
    <dbReference type="NCBI Taxonomy" id="86304"/>
    <lineage>
        <taxon>Bacteria</taxon>
        <taxon>Pseudomonadati</taxon>
        <taxon>Pseudomonadota</taxon>
        <taxon>Gammaproteobacteria</taxon>
        <taxon>Cellvibrionales</taxon>
        <taxon>Cellvibrionaceae</taxon>
        <taxon>Saccharophagus</taxon>
    </lineage>
</organism>
<protein>
    <submittedName>
        <fullName evidence="3">Helix-turn-helix domain-containing protein</fullName>
    </submittedName>
</protein>
<dbReference type="InterPro" id="IPR009057">
    <property type="entry name" value="Homeodomain-like_sf"/>
</dbReference>
<dbReference type="Pfam" id="PF02954">
    <property type="entry name" value="HTH_8"/>
    <property type="match status" value="1"/>
</dbReference>
<feature type="transmembrane region" description="Helical" evidence="1">
    <location>
        <begin position="100"/>
        <end position="117"/>
    </location>
</feature>
<dbReference type="Gene3D" id="1.10.10.60">
    <property type="entry name" value="Homeodomain-like"/>
    <property type="match status" value="1"/>
</dbReference>
<dbReference type="SUPFAM" id="SSF46689">
    <property type="entry name" value="Homeodomain-like"/>
    <property type="match status" value="1"/>
</dbReference>
<evidence type="ECO:0000259" key="2">
    <source>
        <dbReference type="Pfam" id="PF02954"/>
    </source>
</evidence>
<dbReference type="Proteomes" id="UP001169760">
    <property type="component" value="Unassembled WGS sequence"/>
</dbReference>
<proteinExistence type="predicted"/>
<dbReference type="PRINTS" id="PR01590">
    <property type="entry name" value="HTHFIS"/>
</dbReference>
<dbReference type="InterPro" id="IPR002197">
    <property type="entry name" value="HTH_Fis"/>
</dbReference>
<accession>A0AAW7X2R3</accession>
<dbReference type="AlphaFoldDB" id="A0AAW7X2R3"/>
<keyword evidence="1" id="KW-0472">Membrane</keyword>
<dbReference type="GO" id="GO:0043565">
    <property type="term" value="F:sequence-specific DNA binding"/>
    <property type="evidence" value="ECO:0007669"/>
    <property type="project" value="InterPro"/>
</dbReference>
<feature type="transmembrane region" description="Helical" evidence="1">
    <location>
        <begin position="137"/>
        <end position="161"/>
    </location>
</feature>
<feature type="transmembrane region" description="Helical" evidence="1">
    <location>
        <begin position="198"/>
        <end position="218"/>
    </location>
</feature>
<keyword evidence="1" id="KW-0812">Transmembrane</keyword>
<evidence type="ECO:0000313" key="4">
    <source>
        <dbReference type="Proteomes" id="UP001169760"/>
    </source>
</evidence>
<keyword evidence="1" id="KW-1133">Transmembrane helix</keyword>
<feature type="domain" description="DNA binding HTH" evidence="2">
    <location>
        <begin position="268"/>
        <end position="297"/>
    </location>
</feature>
<dbReference type="RefSeq" id="WP_303491479.1">
    <property type="nucleotide sequence ID" value="NZ_JAUOPB010000003.1"/>
</dbReference>
<reference evidence="3" key="1">
    <citation type="submission" date="2023-07" db="EMBL/GenBank/DDBJ databases">
        <title>Genome content predicts the carbon catabolic preferences of heterotrophic bacteria.</title>
        <authorList>
            <person name="Gralka M."/>
        </authorList>
    </citation>
    <scope>NUCLEOTIDE SEQUENCE</scope>
    <source>
        <strain evidence="3">I3M17_2</strain>
    </source>
</reference>